<evidence type="ECO:0000256" key="7">
    <source>
        <dbReference type="ARBA" id="ARBA00023136"/>
    </source>
</evidence>
<evidence type="ECO:0000256" key="1">
    <source>
        <dbReference type="ARBA" id="ARBA00004395"/>
    </source>
</evidence>
<keyword evidence="5" id="KW-0653">Protein transport</keyword>
<evidence type="ECO:0000313" key="8">
    <source>
        <dbReference type="Ensembl" id="ENSEBUP00000013556.1"/>
    </source>
</evidence>
<evidence type="ECO:0000256" key="2">
    <source>
        <dbReference type="ARBA" id="ARBA00006653"/>
    </source>
</evidence>
<keyword evidence="7" id="KW-0472">Membrane</keyword>
<dbReference type="OMA" id="TDINQRC"/>
<reference evidence="8" key="2">
    <citation type="submission" date="2025-09" db="UniProtKB">
        <authorList>
            <consortium name="Ensembl"/>
        </authorList>
    </citation>
    <scope>IDENTIFICATION</scope>
</reference>
<dbReference type="Proteomes" id="UP000694388">
    <property type="component" value="Unplaced"/>
</dbReference>
<dbReference type="GO" id="GO:0000139">
    <property type="term" value="C:Golgi membrane"/>
    <property type="evidence" value="ECO:0007669"/>
    <property type="project" value="UniProtKB-SubCell"/>
</dbReference>
<reference evidence="8" key="1">
    <citation type="submission" date="2025-08" db="UniProtKB">
        <authorList>
            <consortium name="Ensembl"/>
        </authorList>
    </citation>
    <scope>IDENTIFICATION</scope>
</reference>
<dbReference type="GO" id="GO:0006891">
    <property type="term" value="P:intra-Golgi vesicle-mediated transport"/>
    <property type="evidence" value="ECO:0007669"/>
    <property type="project" value="InterPro"/>
</dbReference>
<keyword evidence="4" id="KW-0813">Transport</keyword>
<evidence type="ECO:0000256" key="6">
    <source>
        <dbReference type="ARBA" id="ARBA00023034"/>
    </source>
</evidence>
<comment type="similarity">
    <text evidence="2">Belongs to the COG1 family.</text>
</comment>
<evidence type="ECO:0000256" key="3">
    <source>
        <dbReference type="ARBA" id="ARBA00020978"/>
    </source>
</evidence>
<sequence length="770" mass="82828">MLRTRAASDVAVAEALCASLLLQEISTRQALADFLLARKAAAQQLLSLTQHGTSIKAQVCALVESIASTLYQVHAVFWSLPAGSSSNSDLPCGLLFEQLSLLASQPVLDGDLLGEAGWSKTWVMHLPNHVREFRPAPSIPCANISPAHLTSTLQHWVDTCKQDVQEGVGRMLCFVRTVKGLAAIRDAAWELLGSQGIGRHWELMCQRLLGKPLFIWDEFLHPVMSQRVEILLKASLDTVVTTAQNSLRETTQNVKSAALDQEPGNMAEQRGAALEQNAGSYLWTEARDDLPQDAAWVGTAKAGEVTKTHDRPLICGLSLKALGVTPVVQAFCTELNAGLGDCLADLATYLPPAPGRDPGQKITVEQVPAAGACIHGDTPHIINELHSETLRCLRLLTDCAKDLPSTAEIENGDEARQGLAVALFLARTFGAIPLLCPALRSCLSGLGESAQSRRGGQEGSSDGSWKEAQALLVEQSLWAYEAWAGGVAESAIAEFSEKMCNATPGAFMANTPKWADMEIQEESETGETVCSKISLPSQASWAVAQLLFRLCQEINAAGGHALPKPPRLALLRSVLDGVLATYRRLLDAVKSDLPMTQKWALQLTFDLRFLHSTFSQKTGATNRIRSSPDPRLEPLLDELEGFVDPFDLDVFTPHIAVNLGRLAQRTAAVYGLLGTSECLTLPKSSSSTPESHQVLDLSTCSVRFALLPVSSSHGSRHAATPKAEIPQDTVSTQLQAVAQPGTLFQQLADKDSSVGVPSLFTLGWLTGIAK</sequence>
<dbReference type="GO" id="GO:0017119">
    <property type="term" value="C:Golgi transport complex"/>
    <property type="evidence" value="ECO:0007669"/>
    <property type="project" value="InterPro"/>
</dbReference>
<accession>A0A8C4QDU8</accession>
<proteinExistence type="inferred from homology"/>
<evidence type="ECO:0000313" key="9">
    <source>
        <dbReference type="Proteomes" id="UP000694388"/>
    </source>
</evidence>
<dbReference type="PANTHER" id="PTHR31658">
    <property type="entry name" value="CONSERVED OLIGOMERIC GOLGI COMPLEX SUBUNIT 1"/>
    <property type="match status" value="1"/>
</dbReference>
<comment type="subcellular location">
    <subcellularLocation>
        <location evidence="1">Golgi apparatus membrane</location>
        <topology evidence="1">Peripheral membrane protein</topology>
    </subcellularLocation>
</comment>
<evidence type="ECO:0000256" key="4">
    <source>
        <dbReference type="ARBA" id="ARBA00022448"/>
    </source>
</evidence>
<dbReference type="GeneTree" id="ENSGT00390000017136"/>
<dbReference type="InterPro" id="IPR033370">
    <property type="entry name" value="COG1"/>
</dbReference>
<dbReference type="PANTHER" id="PTHR31658:SF0">
    <property type="entry name" value="CONSERVED OLIGOMERIC GOLGI COMPLEX SUBUNIT 1"/>
    <property type="match status" value="1"/>
</dbReference>
<name>A0A8C4QDU8_EPTBU</name>
<evidence type="ECO:0000256" key="5">
    <source>
        <dbReference type="ARBA" id="ARBA00022927"/>
    </source>
</evidence>
<dbReference type="AlphaFoldDB" id="A0A8C4QDU8"/>
<dbReference type="Ensembl" id="ENSEBUT00000014132.1">
    <property type="protein sequence ID" value="ENSEBUP00000013556.1"/>
    <property type="gene ID" value="ENSEBUG00000008562.1"/>
</dbReference>
<protein>
    <recommendedName>
        <fullName evidence="3">Conserved oligomeric Golgi complex subunit 1</fullName>
    </recommendedName>
</protein>
<organism evidence="8 9">
    <name type="scientific">Eptatretus burgeri</name>
    <name type="common">Inshore hagfish</name>
    <dbReference type="NCBI Taxonomy" id="7764"/>
    <lineage>
        <taxon>Eukaryota</taxon>
        <taxon>Metazoa</taxon>
        <taxon>Chordata</taxon>
        <taxon>Craniata</taxon>
        <taxon>Vertebrata</taxon>
        <taxon>Cyclostomata</taxon>
        <taxon>Myxini</taxon>
        <taxon>Myxiniformes</taxon>
        <taxon>Myxinidae</taxon>
        <taxon>Eptatretinae</taxon>
        <taxon>Eptatretus</taxon>
    </lineage>
</organism>
<keyword evidence="6" id="KW-0333">Golgi apparatus</keyword>
<dbReference type="GO" id="GO:0015031">
    <property type="term" value="P:protein transport"/>
    <property type="evidence" value="ECO:0007669"/>
    <property type="project" value="UniProtKB-KW"/>
</dbReference>
<keyword evidence="9" id="KW-1185">Reference proteome</keyword>